<feature type="transmembrane region" description="Helical" evidence="2">
    <location>
        <begin position="20"/>
        <end position="43"/>
    </location>
</feature>
<feature type="transmembrane region" description="Helical" evidence="2">
    <location>
        <begin position="91"/>
        <end position="112"/>
    </location>
</feature>
<dbReference type="PANTHER" id="PTHR31735">
    <property type="entry name" value="VACUOLAR MEMBRANE PROTEIN YPL162C"/>
    <property type="match status" value="1"/>
</dbReference>
<feature type="compositionally biased region" description="Acidic residues" evidence="1">
    <location>
        <begin position="355"/>
        <end position="367"/>
    </location>
</feature>
<keyword evidence="4" id="KW-1185">Reference proteome</keyword>
<feature type="region of interest" description="Disordered" evidence="1">
    <location>
        <begin position="217"/>
        <end position="239"/>
    </location>
</feature>
<feature type="compositionally biased region" description="Acidic residues" evidence="1">
    <location>
        <begin position="218"/>
        <end position="229"/>
    </location>
</feature>
<feature type="compositionally biased region" description="Basic and acidic residues" evidence="1">
    <location>
        <begin position="368"/>
        <end position="383"/>
    </location>
</feature>
<feature type="region of interest" description="Disordered" evidence="1">
    <location>
        <begin position="339"/>
        <end position="491"/>
    </location>
</feature>
<dbReference type="Proteomes" id="UP001329825">
    <property type="component" value="Chromosome 1"/>
</dbReference>
<dbReference type="EMBL" id="CP141881">
    <property type="protein sequence ID" value="WRT63998.1"/>
    <property type="molecule type" value="Genomic_DNA"/>
</dbReference>
<accession>A0ABZ1CQI5</accession>
<feature type="transmembrane region" description="Helical" evidence="2">
    <location>
        <begin position="64"/>
        <end position="85"/>
    </location>
</feature>
<feature type="compositionally biased region" description="Basic and acidic residues" evidence="1">
    <location>
        <begin position="258"/>
        <end position="267"/>
    </location>
</feature>
<keyword evidence="2" id="KW-0472">Membrane</keyword>
<feature type="transmembrane region" description="Helical" evidence="2">
    <location>
        <begin position="146"/>
        <end position="170"/>
    </location>
</feature>
<feature type="compositionally biased region" description="Basic and acidic residues" evidence="1">
    <location>
        <begin position="467"/>
        <end position="491"/>
    </location>
</feature>
<proteinExistence type="predicted"/>
<reference evidence="3 4" key="1">
    <citation type="submission" date="2024-01" db="EMBL/GenBank/DDBJ databases">
        <title>Comparative genomics of Cryptococcus and Kwoniella reveals pathogenesis evolution and contrasting modes of karyotype evolution via chromosome fusion or intercentromeric recombination.</title>
        <authorList>
            <person name="Coelho M.A."/>
            <person name="David-Palma M."/>
            <person name="Shea T."/>
            <person name="Bowers K."/>
            <person name="McGinley-Smith S."/>
            <person name="Mohammad A.W."/>
            <person name="Gnirke A."/>
            <person name="Yurkov A.M."/>
            <person name="Nowrousian M."/>
            <person name="Sun S."/>
            <person name="Cuomo C.A."/>
            <person name="Heitman J."/>
        </authorList>
    </citation>
    <scope>NUCLEOTIDE SEQUENCE [LARGE SCALE GENOMIC DNA]</scope>
    <source>
        <strain evidence="3">CBS 11374</strain>
    </source>
</reference>
<name>A0ABZ1CQI5_9TREE</name>
<dbReference type="RefSeq" id="XP_062788738.1">
    <property type="nucleotide sequence ID" value="XM_062932687.1"/>
</dbReference>
<feature type="region of interest" description="Disordered" evidence="1">
    <location>
        <begin position="254"/>
        <end position="322"/>
    </location>
</feature>
<sequence length="491" mass="54438">MEMEPPPSIPDHSNEQSCKLLGTTGLVVQALMGIFVILSLVVKRQLEKRKRSWRIWVYDVSKQLAGQAVVHGLNILISDLVASAAHNNPCSLYFLNVLIDTTIGVGIIYFSLKLYTWFFSTHMAIEGFTSGQYGHPPKSMFWCKQLVPYLMSIITMKLLVLLPLTLPGISGALIDWSHNLLDHIGPRSQVIVSMAIFPLVMNILQFCLVDQVIKAGKDDDDVNDDEEGEYGISNSGGEYRRVRDHEDLENVLPLPVHPSRDLHHTGKDQIVSSNSRRRSSVMIPSSPLLSPSPNPNRDYGSTTPSPIGSPIKSNINTISTSTNDSSIWSINKVSEVGSSTTSSSTVFFDAQTDLSDPDTEAETETETESDKTNRLYVRNERGQRSLAPSPETLPIQSPDSTSNPNSIGSLRSDIDIIEFPKSGNHDEESRTPSPPSLISGLSRYPREELEREARWTLSPPQSPTVESSRESVDSVHLRKVNKIRDHTHSSK</sequence>
<organism evidence="3 4">
    <name type="scientific">Kwoniella shivajii</name>
    <dbReference type="NCBI Taxonomy" id="564305"/>
    <lineage>
        <taxon>Eukaryota</taxon>
        <taxon>Fungi</taxon>
        <taxon>Dikarya</taxon>
        <taxon>Basidiomycota</taxon>
        <taxon>Agaricomycotina</taxon>
        <taxon>Tremellomycetes</taxon>
        <taxon>Tremellales</taxon>
        <taxon>Cryptococcaceae</taxon>
        <taxon>Kwoniella</taxon>
    </lineage>
</organism>
<keyword evidence="2" id="KW-1133">Transmembrane helix</keyword>
<evidence type="ECO:0000256" key="1">
    <source>
        <dbReference type="SAM" id="MobiDB-lite"/>
    </source>
</evidence>
<gene>
    <name evidence="3" type="ORF">IL334_000925</name>
</gene>
<feature type="compositionally biased region" description="Polar residues" evidence="1">
    <location>
        <begin position="394"/>
        <end position="409"/>
    </location>
</feature>
<feature type="compositionally biased region" description="Basic and acidic residues" evidence="1">
    <location>
        <begin position="444"/>
        <end position="454"/>
    </location>
</feature>
<dbReference type="GeneID" id="87953056"/>
<dbReference type="Pfam" id="PF12400">
    <property type="entry name" value="STIMATE"/>
    <property type="match status" value="1"/>
</dbReference>
<dbReference type="PANTHER" id="PTHR31735:SF1">
    <property type="entry name" value="VACUOLAR MEMBRANE PROTEIN YPL162C"/>
    <property type="match status" value="1"/>
</dbReference>
<protein>
    <recommendedName>
        <fullName evidence="5">Vacuolar membrane protein</fullName>
    </recommendedName>
</protein>
<evidence type="ECO:0000313" key="4">
    <source>
        <dbReference type="Proteomes" id="UP001329825"/>
    </source>
</evidence>
<feature type="transmembrane region" description="Helical" evidence="2">
    <location>
        <begin position="190"/>
        <end position="209"/>
    </location>
</feature>
<evidence type="ECO:0008006" key="5">
    <source>
        <dbReference type="Google" id="ProtNLM"/>
    </source>
</evidence>
<evidence type="ECO:0000256" key="2">
    <source>
        <dbReference type="SAM" id="Phobius"/>
    </source>
</evidence>
<evidence type="ECO:0000313" key="3">
    <source>
        <dbReference type="EMBL" id="WRT63998.1"/>
    </source>
</evidence>
<keyword evidence="2" id="KW-0812">Transmembrane</keyword>
<feature type="compositionally biased region" description="Low complexity" evidence="1">
    <location>
        <begin position="313"/>
        <end position="322"/>
    </location>
</feature>
<dbReference type="InterPro" id="IPR022127">
    <property type="entry name" value="STIMATE/YPL162C"/>
</dbReference>